<evidence type="ECO:0000313" key="2">
    <source>
        <dbReference type="EMBL" id="TWO30760.1"/>
    </source>
</evidence>
<name>A0A562Y8C2_9FLAO</name>
<comment type="caution">
    <text evidence="2">The sequence shown here is derived from an EMBL/GenBank/DDBJ whole genome shotgun (WGS) entry which is preliminary data.</text>
</comment>
<organism evidence="2 3">
    <name type="scientific">Seonamhaeicola sediminis</name>
    <dbReference type="NCBI Taxonomy" id="2528206"/>
    <lineage>
        <taxon>Bacteria</taxon>
        <taxon>Pseudomonadati</taxon>
        <taxon>Bacteroidota</taxon>
        <taxon>Flavobacteriia</taxon>
        <taxon>Flavobacteriales</taxon>
        <taxon>Flavobacteriaceae</taxon>
    </lineage>
</organism>
<dbReference type="PROSITE" id="PS51257">
    <property type="entry name" value="PROKAR_LIPOPROTEIN"/>
    <property type="match status" value="1"/>
</dbReference>
<protein>
    <recommendedName>
        <fullName evidence="4">Lipocalin-like domain-containing protein</fullName>
    </recommendedName>
</protein>
<evidence type="ECO:0000256" key="1">
    <source>
        <dbReference type="SAM" id="SignalP"/>
    </source>
</evidence>
<gene>
    <name evidence="2" type="ORF">E1J38_014585</name>
</gene>
<proteinExistence type="predicted"/>
<dbReference type="Proteomes" id="UP000295814">
    <property type="component" value="Unassembled WGS sequence"/>
</dbReference>
<sequence length="150" mass="16714">MKKTILILTTVLLTISSCSVSNNDNDDPIEVTLYHWNLINVSGGIAGVDNDFEVGDIVWNYDSFENLLHVENSNSDETIEDGLDSGVYEFSVFELNLNIYTLLDFDEFGEIYESETDDTVLIINQNSLSTGAASDGFLYTFKITTSTIEI</sequence>
<feature type="chain" id="PRO_5022775315" description="Lipocalin-like domain-containing protein" evidence="1">
    <location>
        <begin position="22"/>
        <end position="150"/>
    </location>
</feature>
<dbReference type="EMBL" id="SMZJ02000016">
    <property type="protein sequence ID" value="TWO30760.1"/>
    <property type="molecule type" value="Genomic_DNA"/>
</dbReference>
<keyword evidence="1" id="KW-0732">Signal</keyword>
<dbReference type="OrthoDB" id="1201884at2"/>
<evidence type="ECO:0008006" key="4">
    <source>
        <dbReference type="Google" id="ProtNLM"/>
    </source>
</evidence>
<reference evidence="2 3" key="1">
    <citation type="submission" date="2019-07" db="EMBL/GenBank/DDBJ databases">
        <title>Seonamhaeicola sp. W255 draft genome.</title>
        <authorList>
            <person name="Zhang X.-Y."/>
            <person name="Zhang R."/>
            <person name="Zhong Y.-L."/>
            <person name="Du Z.-J."/>
        </authorList>
    </citation>
    <scope>NUCLEOTIDE SEQUENCE [LARGE SCALE GENOMIC DNA]</scope>
    <source>
        <strain evidence="2 3">W255</strain>
    </source>
</reference>
<dbReference type="RefSeq" id="WP_133357575.1">
    <property type="nucleotide sequence ID" value="NZ_SMZJ02000016.1"/>
</dbReference>
<accession>A0A562Y8C2</accession>
<evidence type="ECO:0000313" key="3">
    <source>
        <dbReference type="Proteomes" id="UP000295814"/>
    </source>
</evidence>
<feature type="signal peptide" evidence="1">
    <location>
        <begin position="1"/>
        <end position="21"/>
    </location>
</feature>
<dbReference type="AlphaFoldDB" id="A0A562Y8C2"/>
<keyword evidence="3" id="KW-1185">Reference proteome</keyword>